<reference evidence="2" key="1">
    <citation type="journal article" date="2019" name="Int. J. Syst. Evol. Microbiol.">
        <title>The Global Catalogue of Microorganisms (GCM) 10K type strain sequencing project: providing services to taxonomists for standard genome sequencing and annotation.</title>
        <authorList>
            <consortium name="The Broad Institute Genomics Platform"/>
            <consortium name="The Broad Institute Genome Sequencing Center for Infectious Disease"/>
            <person name="Wu L."/>
            <person name="Ma J."/>
        </authorList>
    </citation>
    <scope>NUCLEOTIDE SEQUENCE [LARGE SCALE GENOMIC DNA]</scope>
    <source>
        <strain evidence="2">CCUG 63287</strain>
    </source>
</reference>
<comment type="caution">
    <text evidence="1">The sequence shown here is derived from an EMBL/GenBank/DDBJ whole genome shotgun (WGS) entry which is preliminary data.</text>
</comment>
<evidence type="ECO:0000313" key="2">
    <source>
        <dbReference type="Proteomes" id="UP001595987"/>
    </source>
</evidence>
<dbReference type="Gene3D" id="2.30.110.10">
    <property type="entry name" value="Electron Transport, Fmn-binding Protein, Chain A"/>
    <property type="match status" value="1"/>
</dbReference>
<name>A0ABV9JCZ4_9LACT</name>
<protein>
    <recommendedName>
        <fullName evidence="3">Flavin reductase like domain-containing protein</fullName>
    </recommendedName>
</protein>
<sequence length="191" mass="21073">MTKIKFDSPMFYAGFPVFIALTKLSKTGEILATTYSSSYMLNDRLVMGIGADGQTASELTEGTKLSINYLSENDGLLSDIAGLVSRRTKLSNLTEQGAILTEIDDVPILENGLLSIIGKIDKILEIDGVKHLFVKITERYISDSLVKNDNIDWGNFDSLEYFGAGKERIYKSVKSDITAKGGFLKASRKRK</sequence>
<proteinExistence type="predicted"/>
<dbReference type="Proteomes" id="UP001595987">
    <property type="component" value="Unassembled WGS sequence"/>
</dbReference>
<keyword evidence="2" id="KW-1185">Reference proteome</keyword>
<gene>
    <name evidence="1" type="ORF">ACFO26_05180</name>
</gene>
<dbReference type="RefSeq" id="WP_213535069.1">
    <property type="nucleotide sequence ID" value="NZ_BOVQ01000004.1"/>
</dbReference>
<organism evidence="1 2">
    <name type="scientific">Lactococcus nasutitermitis</name>
    <dbReference type="NCBI Taxonomy" id="1652957"/>
    <lineage>
        <taxon>Bacteria</taxon>
        <taxon>Bacillati</taxon>
        <taxon>Bacillota</taxon>
        <taxon>Bacilli</taxon>
        <taxon>Lactobacillales</taxon>
        <taxon>Streptococcaceae</taxon>
        <taxon>Lactococcus</taxon>
    </lineage>
</organism>
<evidence type="ECO:0008006" key="3">
    <source>
        <dbReference type="Google" id="ProtNLM"/>
    </source>
</evidence>
<dbReference type="EMBL" id="JBHSGD010000005">
    <property type="protein sequence ID" value="MFC4652296.1"/>
    <property type="molecule type" value="Genomic_DNA"/>
</dbReference>
<accession>A0ABV9JCZ4</accession>
<dbReference type="SUPFAM" id="SSF50475">
    <property type="entry name" value="FMN-binding split barrel"/>
    <property type="match status" value="1"/>
</dbReference>
<dbReference type="InterPro" id="IPR012349">
    <property type="entry name" value="Split_barrel_FMN-bd"/>
</dbReference>
<evidence type="ECO:0000313" key="1">
    <source>
        <dbReference type="EMBL" id="MFC4652296.1"/>
    </source>
</evidence>